<dbReference type="PANTHER" id="PTHR38407">
    <property type="entry name" value="PROTEIN IVY1"/>
    <property type="match status" value="1"/>
</dbReference>
<dbReference type="Proteomes" id="UP000262825">
    <property type="component" value="Unassembled WGS sequence"/>
</dbReference>
<feature type="compositionally biased region" description="Basic and acidic residues" evidence="2">
    <location>
        <begin position="330"/>
        <end position="343"/>
    </location>
</feature>
<dbReference type="InterPro" id="IPR037470">
    <property type="entry name" value="IVY1"/>
</dbReference>
<dbReference type="OrthoDB" id="5594612at2759"/>
<keyword evidence="1" id="KW-0175">Coiled coil</keyword>
<feature type="region of interest" description="Disordered" evidence="2">
    <location>
        <begin position="1"/>
        <end position="83"/>
    </location>
</feature>
<feature type="coiled-coil region" evidence="1">
    <location>
        <begin position="104"/>
        <end position="131"/>
    </location>
</feature>
<keyword evidence="4" id="KW-1185">Reference proteome</keyword>
<feature type="region of interest" description="Disordered" evidence="2">
    <location>
        <begin position="330"/>
        <end position="478"/>
    </location>
</feature>
<feature type="compositionally biased region" description="Low complexity" evidence="2">
    <location>
        <begin position="1"/>
        <end position="18"/>
    </location>
</feature>
<dbReference type="GO" id="GO:0005543">
    <property type="term" value="F:phospholipid binding"/>
    <property type="evidence" value="ECO:0007669"/>
    <property type="project" value="InterPro"/>
</dbReference>
<feature type="compositionally biased region" description="Acidic residues" evidence="2">
    <location>
        <begin position="344"/>
        <end position="357"/>
    </location>
</feature>
<dbReference type="GO" id="GO:0000329">
    <property type="term" value="C:fungal-type vacuole membrane"/>
    <property type="evidence" value="ECO:0007669"/>
    <property type="project" value="InterPro"/>
</dbReference>
<feature type="compositionally biased region" description="Low complexity" evidence="2">
    <location>
        <begin position="367"/>
        <end position="385"/>
    </location>
</feature>
<evidence type="ECO:0008006" key="5">
    <source>
        <dbReference type="Google" id="ProtNLM"/>
    </source>
</evidence>
<gene>
    <name evidence="3" type="ORF">SCODWIG_01765</name>
</gene>
<dbReference type="PANTHER" id="PTHR38407:SF1">
    <property type="entry name" value="PROTEIN IVY1"/>
    <property type="match status" value="1"/>
</dbReference>
<dbReference type="SUPFAM" id="SSF103657">
    <property type="entry name" value="BAR/IMD domain-like"/>
    <property type="match status" value="1"/>
</dbReference>
<feature type="compositionally biased region" description="Basic and acidic residues" evidence="2">
    <location>
        <begin position="412"/>
        <end position="435"/>
    </location>
</feature>
<evidence type="ECO:0000256" key="1">
    <source>
        <dbReference type="SAM" id="Coils"/>
    </source>
</evidence>
<dbReference type="VEuPathDB" id="FungiDB:SCODWIG_01765"/>
<organism evidence="3 4">
    <name type="scientific">Saccharomycodes ludwigii</name>
    <dbReference type="NCBI Taxonomy" id="36035"/>
    <lineage>
        <taxon>Eukaryota</taxon>
        <taxon>Fungi</taxon>
        <taxon>Dikarya</taxon>
        <taxon>Ascomycota</taxon>
        <taxon>Saccharomycotina</taxon>
        <taxon>Saccharomycetes</taxon>
        <taxon>Saccharomycodales</taxon>
        <taxon>Saccharomycodaceae</taxon>
        <taxon>Saccharomycodes</taxon>
    </lineage>
</organism>
<dbReference type="Gene3D" id="1.20.1270.60">
    <property type="entry name" value="Arfaptin homology (AH) domain/BAR domain"/>
    <property type="match status" value="1"/>
</dbReference>
<accession>A0A376B6A9</accession>
<feature type="compositionally biased region" description="Low complexity" evidence="2">
    <location>
        <begin position="38"/>
        <end position="62"/>
    </location>
</feature>
<reference evidence="4" key="1">
    <citation type="submission" date="2018-06" db="EMBL/GenBank/DDBJ databases">
        <authorList>
            <person name="Guldener U."/>
        </authorList>
    </citation>
    <scope>NUCLEOTIDE SEQUENCE [LARGE SCALE GENOMIC DNA]</scope>
    <source>
        <strain evidence="4">UTAD17</strain>
    </source>
</reference>
<evidence type="ECO:0000313" key="4">
    <source>
        <dbReference type="Proteomes" id="UP000262825"/>
    </source>
</evidence>
<protein>
    <recommendedName>
        <fullName evidence="5">Protein IVY1</fullName>
    </recommendedName>
</protein>
<dbReference type="GO" id="GO:0042144">
    <property type="term" value="P:vacuole fusion, non-autophagic"/>
    <property type="evidence" value="ECO:0007669"/>
    <property type="project" value="InterPro"/>
</dbReference>
<feature type="compositionally biased region" description="Polar residues" evidence="2">
    <location>
        <begin position="436"/>
        <end position="454"/>
    </location>
</feature>
<sequence length="507" mass="57426">MDNHTHNNTTRSTDDNTSFQLSQPPPPDHLTEFLNILNNKGTNKGTNNSRTTSTSTSTKKNNMLSPDGFGETRSYSTINPSTASTRTTTSSIFNLQTLITHTDIEKTTKNLKKLELNFTKLSKQLQEISLTIGDLASTLEDLGHYSKLDDENMLDFIKISGFYHMMSTHQQILRSTIINDILGPLKKNNSEFLTSFSTHEKIFKDNFKRKYTELNRREKLTKLKRNNSTIAGYREQLYQLEMVLDDLEKLKIDYYNGTQDILNYQLNKVLQYIASSLRIQLELCEDLAKKGWNGGGLEFIYSMENDNDNVLYDDTASTSDLHSNIDVDDRAYVDNKVEPPIVERDDDDDDDKGEEEQEERREETGDSSKNNSTNIKINGSSSTINVDPNKGNSSNTFYKSADNININTDNGTMHKEEKSPVRGEKGEGELHDKSGKSSLKTMESNHTAIHNVNIKTDRDTQINSLDSNTKEGNEQLDNIKNIVLADKAEDEDYIEGDIDNSFSLPDI</sequence>
<proteinExistence type="predicted"/>
<dbReference type="InterPro" id="IPR027267">
    <property type="entry name" value="AH/BAR_dom_sf"/>
</dbReference>
<evidence type="ECO:0000313" key="3">
    <source>
        <dbReference type="EMBL" id="SSD60004.1"/>
    </source>
</evidence>
<feature type="compositionally biased region" description="Polar residues" evidence="2">
    <location>
        <begin position="390"/>
        <end position="411"/>
    </location>
</feature>
<dbReference type="EMBL" id="UFAJ01000250">
    <property type="protein sequence ID" value="SSD60004.1"/>
    <property type="molecule type" value="Genomic_DNA"/>
</dbReference>
<dbReference type="AlphaFoldDB" id="A0A376B6A9"/>
<evidence type="ECO:0000256" key="2">
    <source>
        <dbReference type="SAM" id="MobiDB-lite"/>
    </source>
</evidence>
<name>A0A376B6A9_9ASCO</name>